<gene>
    <name evidence="2" type="ORF">PVAND_006477</name>
</gene>
<accession>A0A9J6C4A7</accession>
<evidence type="ECO:0000313" key="3">
    <source>
        <dbReference type="Proteomes" id="UP001107558"/>
    </source>
</evidence>
<reference evidence="2" key="1">
    <citation type="submission" date="2021-03" db="EMBL/GenBank/DDBJ databases">
        <title>Chromosome level genome of the anhydrobiotic midge Polypedilum vanderplanki.</title>
        <authorList>
            <person name="Yoshida Y."/>
            <person name="Kikawada T."/>
            <person name="Gusev O."/>
        </authorList>
    </citation>
    <scope>NUCLEOTIDE SEQUENCE</scope>
    <source>
        <strain evidence="2">NIAS01</strain>
        <tissue evidence="2">Whole body or cell culture</tissue>
    </source>
</reference>
<sequence>MSRSSRLESENKRLSMEVETMKEACSRASSQSVKYKMQLEEEKNFKEELMEGNAKLKKKVNDLAAICHQQNEKIKILENNLIRSTSARASRVKVIGSITDIIETADPTKSQQYIDLQTKYDELQIEHREALDIIDELEFELGDIDHLEIEIQRLQQENVELREVLQANGYSENLESVGQMSYGVDDSGSGMKAFTAMKIADDDEEEQQQEEETDGFINELKTIHNRKIMMQQRLENFHSRQSINLGREKE</sequence>
<dbReference type="EMBL" id="JADBJN010000002">
    <property type="protein sequence ID" value="KAG5676659.1"/>
    <property type="molecule type" value="Genomic_DNA"/>
</dbReference>
<dbReference type="AlphaFoldDB" id="A0A9J6C4A7"/>
<comment type="caution">
    <text evidence="2">The sequence shown here is derived from an EMBL/GenBank/DDBJ whole genome shotgun (WGS) entry which is preliminary data.</text>
</comment>
<keyword evidence="1" id="KW-0175">Coiled coil</keyword>
<proteinExistence type="predicted"/>
<protein>
    <submittedName>
        <fullName evidence="2">Uncharacterized protein</fullName>
    </submittedName>
</protein>
<keyword evidence="3" id="KW-1185">Reference proteome</keyword>
<evidence type="ECO:0000313" key="2">
    <source>
        <dbReference type="EMBL" id="KAG5676659.1"/>
    </source>
</evidence>
<dbReference type="Proteomes" id="UP001107558">
    <property type="component" value="Chromosome 2"/>
</dbReference>
<organism evidence="2 3">
    <name type="scientific">Polypedilum vanderplanki</name>
    <name type="common">Sleeping chironomid midge</name>
    <dbReference type="NCBI Taxonomy" id="319348"/>
    <lineage>
        <taxon>Eukaryota</taxon>
        <taxon>Metazoa</taxon>
        <taxon>Ecdysozoa</taxon>
        <taxon>Arthropoda</taxon>
        <taxon>Hexapoda</taxon>
        <taxon>Insecta</taxon>
        <taxon>Pterygota</taxon>
        <taxon>Neoptera</taxon>
        <taxon>Endopterygota</taxon>
        <taxon>Diptera</taxon>
        <taxon>Nematocera</taxon>
        <taxon>Chironomoidea</taxon>
        <taxon>Chironomidae</taxon>
        <taxon>Chironominae</taxon>
        <taxon>Polypedilum</taxon>
        <taxon>Polypedilum</taxon>
    </lineage>
</organism>
<feature type="coiled-coil region" evidence="1">
    <location>
        <begin position="4"/>
        <end position="80"/>
    </location>
</feature>
<evidence type="ECO:0000256" key="1">
    <source>
        <dbReference type="SAM" id="Coils"/>
    </source>
</evidence>
<name>A0A9J6C4A7_POLVA</name>
<dbReference type="OrthoDB" id="8069750at2759"/>
<feature type="coiled-coil region" evidence="1">
    <location>
        <begin position="120"/>
        <end position="164"/>
    </location>
</feature>